<name>A0A1W0WEX9_HYPEX</name>
<evidence type="ECO:0000256" key="7">
    <source>
        <dbReference type="ARBA" id="ARBA00022958"/>
    </source>
</evidence>
<dbReference type="EMBL" id="MTYJ01000117">
    <property type="protein sequence ID" value="OQV13742.1"/>
    <property type="molecule type" value="Genomic_DNA"/>
</dbReference>
<dbReference type="InterPro" id="IPR003972">
    <property type="entry name" value="K_chnl_volt-dep_Kv1"/>
</dbReference>
<feature type="transmembrane region" description="Helical" evidence="14">
    <location>
        <begin position="536"/>
        <end position="557"/>
    </location>
</feature>
<dbReference type="Pfam" id="PF00520">
    <property type="entry name" value="Ion_trans"/>
    <property type="match status" value="1"/>
</dbReference>
<keyword evidence="6" id="KW-0851">Voltage-gated channel</keyword>
<keyword evidence="12" id="KW-0407">Ion channel</keyword>
<dbReference type="Gene3D" id="1.20.120.350">
    <property type="entry name" value="Voltage-gated potassium channels. Chain C"/>
    <property type="match status" value="1"/>
</dbReference>
<dbReference type="GO" id="GO:0005251">
    <property type="term" value="F:delayed rectifier potassium channel activity"/>
    <property type="evidence" value="ECO:0007669"/>
    <property type="project" value="TreeGrafter"/>
</dbReference>
<reference evidence="18" key="1">
    <citation type="submission" date="2017-01" db="EMBL/GenBank/DDBJ databases">
        <title>Comparative genomics of anhydrobiosis in the tardigrade Hypsibius dujardini.</title>
        <authorList>
            <person name="Yoshida Y."/>
            <person name="Koutsovoulos G."/>
            <person name="Laetsch D."/>
            <person name="Stevens L."/>
            <person name="Kumar S."/>
            <person name="Horikawa D."/>
            <person name="Ishino K."/>
            <person name="Komine S."/>
            <person name="Tomita M."/>
            <person name="Blaxter M."/>
            <person name="Arakawa K."/>
        </authorList>
    </citation>
    <scope>NUCLEOTIDE SEQUENCE [LARGE SCALE GENOMIC DNA]</scope>
    <source>
        <strain evidence="18">Z151</strain>
    </source>
</reference>
<dbReference type="InterPro" id="IPR027359">
    <property type="entry name" value="Volt_channel_dom_sf"/>
</dbReference>
<evidence type="ECO:0000313" key="18">
    <source>
        <dbReference type="Proteomes" id="UP000192578"/>
    </source>
</evidence>
<dbReference type="InterPro" id="IPR003131">
    <property type="entry name" value="T1-type_BTB"/>
</dbReference>
<keyword evidence="5" id="KW-0631">Potassium channel</keyword>
<dbReference type="FunFam" id="1.10.287.70:FF:000002">
    <property type="entry name" value="Potassium voltage-gated channel subfamily a member"/>
    <property type="match status" value="1"/>
</dbReference>
<dbReference type="Gene3D" id="1.10.287.70">
    <property type="match status" value="1"/>
</dbReference>
<evidence type="ECO:0000256" key="6">
    <source>
        <dbReference type="ARBA" id="ARBA00022882"/>
    </source>
</evidence>
<keyword evidence="3" id="KW-0633">Potassium transport</keyword>
<keyword evidence="7" id="KW-0630">Potassium</keyword>
<feature type="region of interest" description="Disordered" evidence="13">
    <location>
        <begin position="96"/>
        <end position="117"/>
    </location>
</feature>
<dbReference type="PANTHER" id="PTHR11537">
    <property type="entry name" value="VOLTAGE-GATED POTASSIUM CHANNEL"/>
    <property type="match status" value="1"/>
</dbReference>
<feature type="domain" description="BTB" evidence="16">
    <location>
        <begin position="248"/>
        <end position="348"/>
    </location>
</feature>
<keyword evidence="9" id="KW-0406">Ion transport</keyword>
<evidence type="ECO:0000256" key="3">
    <source>
        <dbReference type="ARBA" id="ARBA00022538"/>
    </source>
</evidence>
<dbReference type="Gene3D" id="3.30.710.10">
    <property type="entry name" value="Potassium Channel Kv1.1, Chain A"/>
    <property type="match status" value="1"/>
</dbReference>
<keyword evidence="18" id="KW-1185">Reference proteome</keyword>
<dbReference type="OrthoDB" id="415460at2759"/>
<sequence length="711" mass="78372">MMTYVLAWFAHSALGVPTPPGKISSKLEFIERWGLTPVLRPDSHAQPPQGSFKKKYSSVRVPGGRGAVARPSPGLLGPSSSRNCLEVSEDESAAKLGAVSPCPGNRLNRSHSARVRSSDRFAPSSSAVSAANNAEPLLLVGASEGTTVGAADLVNCSDDSKMEVAMAGLDGNGPAFGPPGGFGQMTTRYLARMAPAALLAASSRFNANKLNPSESQDLTENSPGAGDGLDGGGRYYYAGGASPQPPDQRIVVNVSGLKFETQLKTLSKYPETLLGNPIKRMRFFDPLRNEYFFDRNRNCFDAILYYYQSGGRLRRPVNVPLDVFAEELKFFDLGDEALTKFREDEGFVKEEERLLPKNELQKKMWLLFEVPESSKWAKVIASISVAVIILSIVTFCLETLPQFKHYRITEGPNGTKIEEDQIANFSEPFFVIETACVIWFCFELFVRFASCPRKRAFFLTIMNIIDLMAIVPYFVTLGTTFAQEGNPEQKPQNQAMSLAILRVIRLVRVFRIFKLSRHSKGLQILGRTLRASMRELGLLIFFLLIGVVLFSSAVYFAEADNKESDFKSIPDAFWWAVVTMTTVGYGDMRPVGFFGKIVGSLCAISGVLTIALPVPVIVSNFNYFYHRDTDQEQMQFIFEDGPKAEEAAQAMAAANKTAAESLASDAADRDTDIGGCDKDEDEMVVLRKPLMAMNSTLTIEERDRENAETDV</sequence>
<dbReference type="Pfam" id="PF02214">
    <property type="entry name" value="BTB_2"/>
    <property type="match status" value="1"/>
</dbReference>
<keyword evidence="10 14" id="KW-0472">Membrane</keyword>
<feature type="transmembrane region" description="Helical" evidence="14">
    <location>
        <begin position="495"/>
        <end position="515"/>
    </location>
</feature>
<feature type="signal peptide" evidence="15">
    <location>
        <begin position="1"/>
        <end position="15"/>
    </location>
</feature>
<evidence type="ECO:0000256" key="15">
    <source>
        <dbReference type="SAM" id="SignalP"/>
    </source>
</evidence>
<comment type="caution">
    <text evidence="17">The sequence shown here is derived from an EMBL/GenBank/DDBJ whole genome shotgun (WGS) entry which is preliminary data.</text>
</comment>
<evidence type="ECO:0000313" key="17">
    <source>
        <dbReference type="EMBL" id="OQV13742.1"/>
    </source>
</evidence>
<dbReference type="AlphaFoldDB" id="A0A1W0WEX9"/>
<feature type="region of interest" description="Disordered" evidence="13">
    <location>
        <begin position="40"/>
        <end position="59"/>
    </location>
</feature>
<dbReference type="SUPFAM" id="SSF81324">
    <property type="entry name" value="Voltage-gated potassium channels"/>
    <property type="match status" value="1"/>
</dbReference>
<evidence type="ECO:0000256" key="11">
    <source>
        <dbReference type="ARBA" id="ARBA00023180"/>
    </source>
</evidence>
<dbReference type="PRINTS" id="PR00169">
    <property type="entry name" value="KCHANNEL"/>
</dbReference>
<feature type="compositionally biased region" description="Low complexity" evidence="13">
    <location>
        <begin position="71"/>
        <end position="81"/>
    </location>
</feature>
<dbReference type="GO" id="GO:0051260">
    <property type="term" value="P:protein homooligomerization"/>
    <property type="evidence" value="ECO:0007669"/>
    <property type="project" value="InterPro"/>
</dbReference>
<evidence type="ECO:0000256" key="4">
    <source>
        <dbReference type="ARBA" id="ARBA00022692"/>
    </source>
</evidence>
<dbReference type="SMART" id="SM00225">
    <property type="entry name" value="BTB"/>
    <property type="match status" value="1"/>
</dbReference>
<feature type="chain" id="PRO_5012258214" evidence="15">
    <location>
        <begin position="16"/>
        <end position="711"/>
    </location>
</feature>
<keyword evidence="15" id="KW-0732">Signal</keyword>
<evidence type="ECO:0000256" key="9">
    <source>
        <dbReference type="ARBA" id="ARBA00023065"/>
    </source>
</evidence>
<dbReference type="InterPro" id="IPR028325">
    <property type="entry name" value="VG_K_chnl"/>
</dbReference>
<evidence type="ECO:0000256" key="5">
    <source>
        <dbReference type="ARBA" id="ARBA00022826"/>
    </source>
</evidence>
<proteinExistence type="predicted"/>
<evidence type="ECO:0000256" key="10">
    <source>
        <dbReference type="ARBA" id="ARBA00023136"/>
    </source>
</evidence>
<evidence type="ECO:0000256" key="8">
    <source>
        <dbReference type="ARBA" id="ARBA00022989"/>
    </source>
</evidence>
<comment type="subcellular location">
    <subcellularLocation>
        <location evidence="1">Membrane</location>
        <topology evidence="1">Multi-pass membrane protein</topology>
    </subcellularLocation>
</comment>
<dbReference type="InterPro" id="IPR005821">
    <property type="entry name" value="Ion_trans_dom"/>
</dbReference>
<dbReference type="SUPFAM" id="SSF54695">
    <property type="entry name" value="POZ domain"/>
    <property type="match status" value="1"/>
</dbReference>
<keyword evidence="8 14" id="KW-1133">Transmembrane helix</keyword>
<keyword evidence="11" id="KW-0325">Glycoprotein</keyword>
<dbReference type="InterPro" id="IPR003968">
    <property type="entry name" value="K_chnl_volt-dep_Kv"/>
</dbReference>
<feature type="region of interest" description="Disordered" evidence="13">
    <location>
        <begin position="64"/>
        <end position="83"/>
    </location>
</feature>
<accession>A0A1W0WEX9</accession>
<dbReference type="FunFam" id="3.30.710.10:FF:000053">
    <property type="entry name" value="potassium voltage-gated channel subfamily A member 4"/>
    <property type="match status" value="1"/>
</dbReference>
<feature type="transmembrane region" description="Helical" evidence="14">
    <location>
        <begin position="456"/>
        <end position="475"/>
    </location>
</feature>
<keyword evidence="2" id="KW-0813">Transport</keyword>
<dbReference type="InterPro" id="IPR000210">
    <property type="entry name" value="BTB/POZ_dom"/>
</dbReference>
<evidence type="ECO:0000256" key="1">
    <source>
        <dbReference type="ARBA" id="ARBA00004141"/>
    </source>
</evidence>
<evidence type="ECO:0000256" key="2">
    <source>
        <dbReference type="ARBA" id="ARBA00022448"/>
    </source>
</evidence>
<protein>
    <submittedName>
        <fullName evidence="17">Potassium voltage-gated channel protein Shaker</fullName>
    </submittedName>
</protein>
<dbReference type="PRINTS" id="PR01491">
    <property type="entry name" value="KVCHANNEL"/>
</dbReference>
<gene>
    <name evidence="17" type="ORF">BV898_12057</name>
</gene>
<dbReference type="FunFam" id="1.20.120.350:FF:000028">
    <property type="entry name" value="Potassium voltage-gated channel subfamily a member"/>
    <property type="match status" value="1"/>
</dbReference>
<dbReference type="GO" id="GO:0008076">
    <property type="term" value="C:voltage-gated potassium channel complex"/>
    <property type="evidence" value="ECO:0007669"/>
    <property type="project" value="InterPro"/>
</dbReference>
<dbReference type="GO" id="GO:0001508">
    <property type="term" value="P:action potential"/>
    <property type="evidence" value="ECO:0007669"/>
    <property type="project" value="TreeGrafter"/>
</dbReference>
<evidence type="ECO:0000256" key="14">
    <source>
        <dbReference type="SAM" id="Phobius"/>
    </source>
</evidence>
<dbReference type="PANTHER" id="PTHR11537:SF113">
    <property type="entry name" value="POTASSIUM VOLTAGE-GATED CHANNEL PROTEIN SHAKER"/>
    <property type="match status" value="1"/>
</dbReference>
<feature type="transmembrane region" description="Helical" evidence="14">
    <location>
        <begin position="597"/>
        <end position="618"/>
    </location>
</feature>
<feature type="transmembrane region" description="Helical" evidence="14">
    <location>
        <begin position="376"/>
        <end position="397"/>
    </location>
</feature>
<dbReference type="PRINTS" id="PR01496">
    <property type="entry name" value="SHAKERCHANEL"/>
</dbReference>
<dbReference type="Proteomes" id="UP000192578">
    <property type="component" value="Unassembled WGS sequence"/>
</dbReference>
<dbReference type="InterPro" id="IPR011333">
    <property type="entry name" value="SKP1/BTB/POZ_sf"/>
</dbReference>
<keyword evidence="4 14" id="KW-0812">Transmembrane</keyword>
<organism evidence="17 18">
    <name type="scientific">Hypsibius exemplaris</name>
    <name type="common">Freshwater tardigrade</name>
    <dbReference type="NCBI Taxonomy" id="2072580"/>
    <lineage>
        <taxon>Eukaryota</taxon>
        <taxon>Metazoa</taxon>
        <taxon>Ecdysozoa</taxon>
        <taxon>Tardigrada</taxon>
        <taxon>Eutardigrada</taxon>
        <taxon>Parachela</taxon>
        <taxon>Hypsibioidea</taxon>
        <taxon>Hypsibiidae</taxon>
        <taxon>Hypsibius</taxon>
    </lineage>
</organism>
<evidence type="ECO:0000256" key="12">
    <source>
        <dbReference type="ARBA" id="ARBA00023303"/>
    </source>
</evidence>
<evidence type="ECO:0000256" key="13">
    <source>
        <dbReference type="SAM" id="MobiDB-lite"/>
    </source>
</evidence>
<evidence type="ECO:0000259" key="16">
    <source>
        <dbReference type="SMART" id="SM00225"/>
    </source>
</evidence>